<dbReference type="Proteomes" id="UP000627838">
    <property type="component" value="Unassembled WGS sequence"/>
</dbReference>
<keyword evidence="3" id="KW-0597">Phosphoprotein</keyword>
<dbReference type="PANTHER" id="PTHR24421">
    <property type="entry name" value="NITRATE/NITRITE SENSOR PROTEIN NARX-RELATED"/>
    <property type="match status" value="1"/>
</dbReference>
<evidence type="ECO:0000256" key="3">
    <source>
        <dbReference type="ARBA" id="ARBA00022553"/>
    </source>
</evidence>
<keyword evidence="9" id="KW-0812">Transmembrane</keyword>
<dbReference type="PANTHER" id="PTHR24421:SF10">
    <property type="entry name" value="NITRATE_NITRITE SENSOR PROTEIN NARQ"/>
    <property type="match status" value="1"/>
</dbReference>
<evidence type="ECO:0000256" key="8">
    <source>
        <dbReference type="ARBA" id="ARBA00023012"/>
    </source>
</evidence>
<feature type="transmembrane region" description="Helical" evidence="9">
    <location>
        <begin position="45"/>
        <end position="63"/>
    </location>
</feature>
<evidence type="ECO:0000256" key="6">
    <source>
        <dbReference type="ARBA" id="ARBA00022777"/>
    </source>
</evidence>
<evidence type="ECO:0000313" key="13">
    <source>
        <dbReference type="Proteomes" id="UP000627838"/>
    </source>
</evidence>
<feature type="domain" description="Signal transduction histidine kinase subgroup 3 dimerisation and phosphoacceptor" evidence="10">
    <location>
        <begin position="237"/>
        <end position="302"/>
    </location>
</feature>
<comment type="catalytic activity">
    <reaction evidence="1">
        <text>ATP + protein L-histidine = ADP + protein N-phospho-L-histidine.</text>
        <dbReference type="EC" id="2.7.13.3"/>
    </reaction>
</comment>
<dbReference type="InterPro" id="IPR011712">
    <property type="entry name" value="Sig_transdc_His_kin_sub3_dim/P"/>
</dbReference>
<evidence type="ECO:0000256" key="1">
    <source>
        <dbReference type="ARBA" id="ARBA00000085"/>
    </source>
</evidence>
<dbReference type="RefSeq" id="WP_192760369.1">
    <property type="nucleotide sequence ID" value="NZ_JADBDZ010000001.1"/>
</dbReference>
<dbReference type="Pfam" id="PF07730">
    <property type="entry name" value="HisKA_3"/>
    <property type="match status" value="1"/>
</dbReference>
<feature type="transmembrane region" description="Helical" evidence="9">
    <location>
        <begin position="15"/>
        <end position="39"/>
    </location>
</feature>
<evidence type="ECO:0000259" key="10">
    <source>
        <dbReference type="Pfam" id="PF07730"/>
    </source>
</evidence>
<dbReference type="CDD" id="cd16917">
    <property type="entry name" value="HATPase_UhpB-NarQ-NarX-like"/>
    <property type="match status" value="1"/>
</dbReference>
<keyword evidence="9" id="KW-1133">Transmembrane helix</keyword>
<accession>A0ABR9JTK3</accession>
<dbReference type="Gene3D" id="1.20.5.1930">
    <property type="match status" value="1"/>
</dbReference>
<evidence type="ECO:0000256" key="5">
    <source>
        <dbReference type="ARBA" id="ARBA00022741"/>
    </source>
</evidence>
<keyword evidence="8" id="KW-0902">Two-component regulatory system</keyword>
<name>A0ABR9JTK3_9ACTN</name>
<protein>
    <recommendedName>
        <fullName evidence="2">histidine kinase</fullName>
        <ecNumber evidence="2">2.7.13.3</ecNumber>
    </recommendedName>
</protein>
<feature type="transmembrane region" description="Helical" evidence="9">
    <location>
        <begin position="173"/>
        <end position="196"/>
    </location>
</feature>
<evidence type="ECO:0000256" key="2">
    <source>
        <dbReference type="ARBA" id="ARBA00012438"/>
    </source>
</evidence>
<keyword evidence="9" id="KW-0472">Membrane</keyword>
<reference evidence="12 13" key="1">
    <citation type="submission" date="2020-10" db="EMBL/GenBank/DDBJ databases">
        <title>Sequencing the genomes of 1000 actinobacteria strains.</title>
        <authorList>
            <person name="Klenk H.-P."/>
        </authorList>
    </citation>
    <scope>NUCLEOTIDE SEQUENCE [LARGE SCALE GENOMIC DNA]</scope>
    <source>
        <strain evidence="12 13">DSM 46744</strain>
    </source>
</reference>
<dbReference type="EC" id="2.7.13.3" evidence="2"/>
<keyword evidence="4" id="KW-0808">Transferase</keyword>
<keyword evidence="7" id="KW-0067">ATP-binding</keyword>
<comment type="caution">
    <text evidence="12">The sequence shown here is derived from an EMBL/GenBank/DDBJ whole genome shotgun (WGS) entry which is preliminary data.</text>
</comment>
<dbReference type="Gene3D" id="3.30.565.10">
    <property type="entry name" value="Histidine kinase-like ATPase, C-terminal domain"/>
    <property type="match status" value="1"/>
</dbReference>
<proteinExistence type="predicted"/>
<evidence type="ECO:0000256" key="9">
    <source>
        <dbReference type="SAM" id="Phobius"/>
    </source>
</evidence>
<feature type="domain" description="Putative sensor" evidence="11">
    <location>
        <begin position="25"/>
        <end position="207"/>
    </location>
</feature>
<dbReference type="Pfam" id="PF13796">
    <property type="entry name" value="Sensor"/>
    <property type="match status" value="1"/>
</dbReference>
<dbReference type="EMBL" id="JADBDZ010000001">
    <property type="protein sequence ID" value="MBE1533906.1"/>
    <property type="molecule type" value="Genomic_DNA"/>
</dbReference>
<dbReference type="SUPFAM" id="SSF55874">
    <property type="entry name" value="ATPase domain of HSP90 chaperone/DNA topoisomerase II/histidine kinase"/>
    <property type="match status" value="1"/>
</dbReference>
<organism evidence="12 13">
    <name type="scientific">Actinomadura algeriensis</name>
    <dbReference type="NCBI Taxonomy" id="1679523"/>
    <lineage>
        <taxon>Bacteria</taxon>
        <taxon>Bacillati</taxon>
        <taxon>Actinomycetota</taxon>
        <taxon>Actinomycetes</taxon>
        <taxon>Streptosporangiales</taxon>
        <taxon>Thermomonosporaceae</taxon>
        <taxon>Actinomadura</taxon>
    </lineage>
</organism>
<dbReference type="InterPro" id="IPR036890">
    <property type="entry name" value="HATPase_C_sf"/>
</dbReference>
<sequence>MADIRDEAAGRVREVGLAAALTGGAIAGLVLLAVCVAAAVSTVAAGLGLLLIPLVAVAVRELAGRYRGVAGRRLGTPVPAPYLPRPSFTAKPGPWPLRQAALTRWIVTDRATWRDVAWLPLGFLLGVPLAAAAPLLVLYGLVGVFLPITYPLIDQQVGTGTHYLFIPVTSTAMSLVAVPIGAGVAGLGLWIAPALLDRHARLTRALLGPTREQLERRLERVTETRSEAVDTSAADLRRIERDLHDGVQVRLLSLGMNLTAIQRLMREDPGAAEALLLETKENSGKALNELRDLVRGIHPPVLADRGLADAVRAFAMDLPLRTEVDIELPGRAPAPVESAVYFAISESLTNVLKHARAKRADVRLRYERGVLRAEVTDDGVGGAEPADGSGLRGVERRLGAFDGVVAISSPPGGPTIVVMEVPCALS</sequence>
<dbReference type="InterPro" id="IPR050482">
    <property type="entry name" value="Sensor_HK_TwoCompSys"/>
</dbReference>
<feature type="transmembrane region" description="Helical" evidence="9">
    <location>
        <begin position="123"/>
        <end position="153"/>
    </location>
</feature>
<keyword evidence="5" id="KW-0547">Nucleotide-binding</keyword>
<evidence type="ECO:0000256" key="4">
    <source>
        <dbReference type="ARBA" id="ARBA00022679"/>
    </source>
</evidence>
<evidence type="ECO:0000313" key="12">
    <source>
        <dbReference type="EMBL" id="MBE1533906.1"/>
    </source>
</evidence>
<keyword evidence="6 12" id="KW-0418">Kinase</keyword>
<dbReference type="InterPro" id="IPR025828">
    <property type="entry name" value="Put_sensor_dom"/>
</dbReference>
<keyword evidence="13" id="KW-1185">Reference proteome</keyword>
<dbReference type="GO" id="GO:0016301">
    <property type="term" value="F:kinase activity"/>
    <property type="evidence" value="ECO:0007669"/>
    <property type="project" value="UniProtKB-KW"/>
</dbReference>
<evidence type="ECO:0000256" key="7">
    <source>
        <dbReference type="ARBA" id="ARBA00022840"/>
    </source>
</evidence>
<gene>
    <name evidence="12" type="ORF">H4W34_003739</name>
</gene>
<evidence type="ECO:0000259" key="11">
    <source>
        <dbReference type="Pfam" id="PF13796"/>
    </source>
</evidence>